<protein>
    <submittedName>
        <fullName evidence="2">Uncharacterized protein</fullName>
    </submittedName>
</protein>
<dbReference type="OrthoDB" id="10255630at2759"/>
<feature type="repeat" description="WD" evidence="1">
    <location>
        <begin position="35"/>
        <end position="76"/>
    </location>
</feature>
<accession>A0A3P7IZ92</accession>
<dbReference type="PANTHER" id="PTHR19850">
    <property type="entry name" value="GUANINE NUCLEOTIDE-BINDING PROTEIN BETA G PROTEIN BETA"/>
    <property type="match status" value="1"/>
</dbReference>
<dbReference type="EMBL" id="UYYB01029964">
    <property type="protein sequence ID" value="VDM73313.1"/>
    <property type="molecule type" value="Genomic_DNA"/>
</dbReference>
<name>A0A3P7IZ92_STRVU</name>
<proteinExistence type="predicted"/>
<keyword evidence="3" id="KW-1185">Reference proteome</keyword>
<dbReference type="InterPro" id="IPR016346">
    <property type="entry name" value="G-protein_beta_1-5"/>
</dbReference>
<sequence length="136" mass="15030">MSLSLAPDMRTFISGACDASAKLWDIRDGMCKQTFPGHESDINAVAFFPSGYAFATGSDDATCRLFDIRADQELAMYSHDNIICGITSVAFSKSGRLLFAGYDDFNCNVWDSMRQERAGEHYSTLIVVALSLDFQK</sequence>
<organism evidence="2 3">
    <name type="scientific">Strongylus vulgaris</name>
    <name type="common">Blood worm</name>
    <dbReference type="NCBI Taxonomy" id="40348"/>
    <lineage>
        <taxon>Eukaryota</taxon>
        <taxon>Metazoa</taxon>
        <taxon>Ecdysozoa</taxon>
        <taxon>Nematoda</taxon>
        <taxon>Chromadorea</taxon>
        <taxon>Rhabditida</taxon>
        <taxon>Rhabditina</taxon>
        <taxon>Rhabditomorpha</taxon>
        <taxon>Strongyloidea</taxon>
        <taxon>Strongylidae</taxon>
        <taxon>Strongylus</taxon>
    </lineage>
</organism>
<dbReference type="SMART" id="SM00320">
    <property type="entry name" value="WD40"/>
    <property type="match status" value="2"/>
</dbReference>
<dbReference type="Proteomes" id="UP000270094">
    <property type="component" value="Unassembled WGS sequence"/>
</dbReference>
<dbReference type="PROSITE" id="PS50294">
    <property type="entry name" value="WD_REPEATS_REGION"/>
    <property type="match status" value="2"/>
</dbReference>
<dbReference type="InterPro" id="IPR001680">
    <property type="entry name" value="WD40_rpt"/>
</dbReference>
<dbReference type="GO" id="GO:0007165">
    <property type="term" value="P:signal transduction"/>
    <property type="evidence" value="ECO:0007669"/>
    <property type="project" value="InterPro"/>
</dbReference>
<dbReference type="InterPro" id="IPR036322">
    <property type="entry name" value="WD40_repeat_dom_sf"/>
</dbReference>
<dbReference type="AlphaFoldDB" id="A0A3P7IZ92"/>
<dbReference type="Gene3D" id="2.130.10.10">
    <property type="entry name" value="YVTN repeat-like/Quinoprotein amine dehydrogenase"/>
    <property type="match status" value="1"/>
</dbReference>
<dbReference type="InterPro" id="IPR015943">
    <property type="entry name" value="WD40/YVTN_repeat-like_dom_sf"/>
</dbReference>
<dbReference type="Pfam" id="PF25391">
    <property type="entry name" value="WD40_Gbeta"/>
    <property type="match status" value="1"/>
</dbReference>
<keyword evidence="1" id="KW-0853">WD repeat</keyword>
<dbReference type="SUPFAM" id="SSF50978">
    <property type="entry name" value="WD40 repeat-like"/>
    <property type="match status" value="1"/>
</dbReference>
<feature type="repeat" description="WD" evidence="1">
    <location>
        <begin position="1"/>
        <end position="34"/>
    </location>
</feature>
<reference evidence="2 3" key="1">
    <citation type="submission" date="2018-11" db="EMBL/GenBank/DDBJ databases">
        <authorList>
            <consortium name="Pathogen Informatics"/>
        </authorList>
    </citation>
    <scope>NUCLEOTIDE SEQUENCE [LARGE SCALE GENOMIC DNA]</scope>
</reference>
<dbReference type="PROSITE" id="PS50082">
    <property type="entry name" value="WD_REPEATS_2"/>
    <property type="match status" value="2"/>
</dbReference>
<gene>
    <name evidence="2" type="ORF">SVUK_LOCUS8311</name>
</gene>
<evidence type="ECO:0000313" key="2">
    <source>
        <dbReference type="EMBL" id="VDM73313.1"/>
    </source>
</evidence>
<evidence type="ECO:0000313" key="3">
    <source>
        <dbReference type="Proteomes" id="UP000270094"/>
    </source>
</evidence>
<evidence type="ECO:0000256" key="1">
    <source>
        <dbReference type="PROSITE-ProRule" id="PRU00221"/>
    </source>
</evidence>